<comment type="pathway">
    <text evidence="2">Cofactor biosynthesis; molybdopterin biosynthesis.</text>
</comment>
<dbReference type="EC" id="2.10.1.1" evidence="4"/>
<dbReference type="FunFam" id="3.40.190.10:FF:000566">
    <property type="entry name" value="Molybdenum cofactor biosynthesis protein"/>
    <property type="match status" value="1"/>
</dbReference>
<dbReference type="Gene3D" id="3.40.190.10">
    <property type="entry name" value="Periplasmic binding protein-like II"/>
    <property type="match status" value="1"/>
</dbReference>
<dbReference type="UniPathway" id="UPA00344"/>
<accession>A1RT84</accession>
<evidence type="ECO:0000256" key="2">
    <source>
        <dbReference type="ARBA" id="ARBA00005046"/>
    </source>
</evidence>
<dbReference type="SMART" id="SM00852">
    <property type="entry name" value="MoCF_biosynth"/>
    <property type="match status" value="1"/>
</dbReference>
<dbReference type="GO" id="GO:0061599">
    <property type="term" value="F:molybdopterin molybdotransferase activity"/>
    <property type="evidence" value="ECO:0007669"/>
    <property type="project" value="UniProtKB-EC"/>
</dbReference>
<dbReference type="InterPro" id="IPR036425">
    <property type="entry name" value="MoaB/Mog-like_dom_sf"/>
</dbReference>
<dbReference type="InterPro" id="IPR005110">
    <property type="entry name" value="MoeA_linker/N"/>
</dbReference>
<dbReference type="InterPro" id="IPR001453">
    <property type="entry name" value="MoaB/Mog_dom"/>
</dbReference>
<dbReference type="KEGG" id="pis:Pisl_0991"/>
<reference evidence="12" key="1">
    <citation type="submission" date="2006-12" db="EMBL/GenBank/DDBJ databases">
        <title>Complete sequence of Pyrobaculum islandicum DSM 4184.</title>
        <authorList>
            <person name="Copeland A."/>
            <person name="Lucas S."/>
            <person name="Lapidus A."/>
            <person name="Barry K."/>
            <person name="Detter J.C."/>
            <person name="Glavina del Rio T."/>
            <person name="Dalin E."/>
            <person name="Tice H."/>
            <person name="Pitluck S."/>
            <person name="Meincke L."/>
            <person name="Brettin T."/>
            <person name="Bruce D."/>
            <person name="Han C."/>
            <person name="Tapia R."/>
            <person name="Gilna P."/>
            <person name="Schmutz J."/>
            <person name="Larimer F."/>
            <person name="Land M."/>
            <person name="Hauser L."/>
            <person name="Kyrpides N."/>
            <person name="Mikhailova N."/>
            <person name="Cozen A.E."/>
            <person name="Fitz-Gibbon S.T."/>
            <person name="House C.H."/>
            <person name="Saltikov C."/>
            <person name="Lowe T."/>
            <person name="Richardson P."/>
        </authorList>
    </citation>
    <scope>NUCLEOTIDE SEQUENCE [LARGE SCALE GENOMIC DNA]</scope>
    <source>
        <strain evidence="12">DSM 4184</strain>
    </source>
</reference>
<evidence type="ECO:0000259" key="11">
    <source>
        <dbReference type="SMART" id="SM00852"/>
    </source>
</evidence>
<dbReference type="eggNOG" id="arCOG00217">
    <property type="taxonomic scope" value="Archaea"/>
</dbReference>
<evidence type="ECO:0000256" key="1">
    <source>
        <dbReference type="ARBA" id="ARBA00001946"/>
    </source>
</evidence>
<dbReference type="CDD" id="cd00887">
    <property type="entry name" value="MoeA"/>
    <property type="match status" value="1"/>
</dbReference>
<dbReference type="NCBIfam" id="TIGR00177">
    <property type="entry name" value="molyb_syn"/>
    <property type="match status" value="1"/>
</dbReference>
<dbReference type="Gene3D" id="3.90.105.10">
    <property type="entry name" value="Molybdopterin biosynthesis moea protein, domain 2"/>
    <property type="match status" value="1"/>
</dbReference>
<dbReference type="GO" id="GO:0005737">
    <property type="term" value="C:cytoplasm"/>
    <property type="evidence" value="ECO:0007669"/>
    <property type="project" value="TreeGrafter"/>
</dbReference>
<dbReference type="Pfam" id="PF03454">
    <property type="entry name" value="MoeA_C"/>
    <property type="match status" value="1"/>
</dbReference>
<dbReference type="SUPFAM" id="SSF63867">
    <property type="entry name" value="MoeA C-terminal domain-like"/>
    <property type="match status" value="1"/>
</dbReference>
<evidence type="ECO:0000256" key="7">
    <source>
        <dbReference type="ARBA" id="ARBA00022723"/>
    </source>
</evidence>
<evidence type="ECO:0000313" key="12">
    <source>
        <dbReference type="EMBL" id="ABL88166.1"/>
    </source>
</evidence>
<dbReference type="FunFam" id="3.40.980.10:FF:000004">
    <property type="entry name" value="Molybdopterin molybdenumtransferase"/>
    <property type="match status" value="1"/>
</dbReference>
<dbReference type="Proteomes" id="UP000002595">
    <property type="component" value="Chromosome"/>
</dbReference>
<dbReference type="InterPro" id="IPR036688">
    <property type="entry name" value="MoeA_C_domain_IV_sf"/>
</dbReference>
<evidence type="ECO:0000256" key="6">
    <source>
        <dbReference type="ARBA" id="ARBA00022679"/>
    </source>
</evidence>
<sequence>MRIIFHNLVTLEQAIERLLKFAKPLGSEEVDITEAYGRVLATDIVAPVDVPPFDRSTVDGYAVIAESTYGASELTPVELELVGRVEAGEWPSVEVHMGEAVEIATGAPLPRGANAVVMVEYSQERDGKVRVFRSVAPGENVMSAGSDISAGEVVLKKCTRLTAREIGVLAALGIRRVSVIKKPRVSIISTGNELIPPGATLSFGKLYDVNSYSLAAAVREAGGIPILHGIVKDDEKEYRTALQKALLTSDVVLISGGTSAGVADLTYRVLGELGEVLFHGIMVKPGKPTLAAVVNDKVVVGLPGYPSSALMIFHIIVRPYLLQLQCLEPESAMVVRAKLAYSIEGAKGRRALYPVVLVMRDNEYRAYPLYAESGAISVLARSDGYITVPENVEFLQEGEEVEVYLFERYKPAELYFIGSHDPLLDSILAKHNVKAVYVGSMGGLMALKRGEADIAGCHIYDPETGVYNIPFVKKLGIRNVAVVGLFEREQGLILQKGNPKSVRGIEDFIRPDIVIVNRPRGTGTRALLDALLDSLAKKLNMPLEELTKKIKGYTYEVKTHTAVAAAVAQGRADVGIGVRFAAELYGLEFMPLGWEQYDLVVKRDVLDKTLDIVEEVLQNLPPGYRRYEWSNKIKFEN</sequence>
<dbReference type="InterPro" id="IPR024370">
    <property type="entry name" value="PBP_domain"/>
</dbReference>
<dbReference type="AlphaFoldDB" id="A1RT84"/>
<evidence type="ECO:0000256" key="5">
    <source>
        <dbReference type="ARBA" id="ARBA00022505"/>
    </source>
</evidence>
<dbReference type="InterPro" id="IPR038987">
    <property type="entry name" value="MoeA-like"/>
</dbReference>
<keyword evidence="5" id="KW-0500">Molybdenum</keyword>
<dbReference type="Pfam" id="PF00994">
    <property type="entry name" value="MoCF_biosynth"/>
    <property type="match status" value="1"/>
</dbReference>
<dbReference type="SUPFAM" id="SSF63882">
    <property type="entry name" value="MoeA N-terminal region -like"/>
    <property type="match status" value="1"/>
</dbReference>
<dbReference type="OrthoDB" id="31371at2157"/>
<dbReference type="Gene3D" id="2.40.340.10">
    <property type="entry name" value="MoeA, C-terminal, domain IV"/>
    <property type="match status" value="1"/>
</dbReference>
<dbReference type="SUPFAM" id="SSF53218">
    <property type="entry name" value="Molybdenum cofactor biosynthesis proteins"/>
    <property type="match status" value="1"/>
</dbReference>
<dbReference type="HOGENOM" id="CLU_010186_3_0_2"/>
<evidence type="ECO:0000256" key="8">
    <source>
        <dbReference type="ARBA" id="ARBA00022842"/>
    </source>
</evidence>
<dbReference type="Gene3D" id="3.40.980.10">
    <property type="entry name" value="MoaB/Mog-like domain"/>
    <property type="match status" value="1"/>
</dbReference>
<name>A1RT84_PYRIL</name>
<keyword evidence="8" id="KW-0460">Magnesium</keyword>
<feature type="domain" description="MoaB/Mog" evidence="11">
    <location>
        <begin position="186"/>
        <end position="323"/>
    </location>
</feature>
<evidence type="ECO:0000256" key="4">
    <source>
        <dbReference type="ARBA" id="ARBA00013269"/>
    </source>
</evidence>
<dbReference type="SUPFAM" id="SSF53850">
    <property type="entry name" value="Periplasmic binding protein-like II"/>
    <property type="match status" value="1"/>
</dbReference>
<dbReference type="Gene3D" id="2.170.190.11">
    <property type="entry name" value="Molybdopterin biosynthesis moea protein, domain 3"/>
    <property type="match status" value="1"/>
</dbReference>
<keyword evidence="9" id="KW-0501">Molybdenum cofactor biosynthesis</keyword>
<proteinExistence type="inferred from homology"/>
<dbReference type="GeneID" id="4617874"/>
<dbReference type="FunFam" id="2.170.190.11:FF:000001">
    <property type="entry name" value="Molybdopterin molybdenumtransferase"/>
    <property type="match status" value="1"/>
</dbReference>
<keyword evidence="13" id="KW-1185">Reference proteome</keyword>
<comment type="cofactor">
    <cofactor evidence="1">
        <name>Mg(2+)</name>
        <dbReference type="ChEBI" id="CHEBI:18420"/>
    </cofactor>
</comment>
<evidence type="ECO:0000313" key="13">
    <source>
        <dbReference type="Proteomes" id="UP000002595"/>
    </source>
</evidence>
<dbReference type="Pfam" id="PF03453">
    <property type="entry name" value="MoeA_N"/>
    <property type="match status" value="1"/>
</dbReference>
<dbReference type="EMBL" id="CP000504">
    <property type="protein sequence ID" value="ABL88166.1"/>
    <property type="molecule type" value="Genomic_DNA"/>
</dbReference>
<dbReference type="PANTHER" id="PTHR10192">
    <property type="entry name" value="MOLYBDOPTERIN BIOSYNTHESIS PROTEIN"/>
    <property type="match status" value="1"/>
</dbReference>
<protein>
    <recommendedName>
        <fullName evidence="4">molybdopterin molybdotransferase</fullName>
        <ecNumber evidence="4">2.10.1.1</ecNumber>
    </recommendedName>
</protein>
<evidence type="ECO:0000256" key="3">
    <source>
        <dbReference type="ARBA" id="ARBA00010763"/>
    </source>
</evidence>
<comment type="similarity">
    <text evidence="3">Belongs to the MoeA family.</text>
</comment>
<dbReference type="InterPro" id="IPR036135">
    <property type="entry name" value="MoeA_linker/N_sf"/>
</dbReference>
<dbReference type="NCBIfam" id="NF045515">
    <property type="entry name" value="Glp_gephyrin"/>
    <property type="match status" value="1"/>
</dbReference>
<dbReference type="GO" id="GO:0046872">
    <property type="term" value="F:metal ion binding"/>
    <property type="evidence" value="ECO:0007669"/>
    <property type="project" value="UniProtKB-KW"/>
</dbReference>
<dbReference type="FunFam" id="2.40.340.10:FF:000005">
    <property type="entry name" value="Molybdopterin molybdenumtransferase MoeA"/>
    <property type="match status" value="1"/>
</dbReference>
<dbReference type="NCBIfam" id="NF011068">
    <property type="entry name" value="PRK14498.1"/>
    <property type="match status" value="1"/>
</dbReference>
<keyword evidence="7" id="KW-0479">Metal-binding</keyword>
<evidence type="ECO:0000256" key="9">
    <source>
        <dbReference type="ARBA" id="ARBA00023150"/>
    </source>
</evidence>
<dbReference type="RefSeq" id="WP_011762741.1">
    <property type="nucleotide sequence ID" value="NC_008701.1"/>
</dbReference>
<dbReference type="GO" id="GO:0006777">
    <property type="term" value="P:Mo-molybdopterin cofactor biosynthetic process"/>
    <property type="evidence" value="ECO:0007669"/>
    <property type="project" value="UniProtKB-KW"/>
</dbReference>
<comment type="catalytic activity">
    <reaction evidence="10">
        <text>adenylyl-molybdopterin + molybdate = Mo-molybdopterin + AMP + H(+)</text>
        <dbReference type="Rhea" id="RHEA:35047"/>
        <dbReference type="ChEBI" id="CHEBI:15378"/>
        <dbReference type="ChEBI" id="CHEBI:36264"/>
        <dbReference type="ChEBI" id="CHEBI:62727"/>
        <dbReference type="ChEBI" id="CHEBI:71302"/>
        <dbReference type="ChEBI" id="CHEBI:456215"/>
        <dbReference type="EC" id="2.10.1.1"/>
    </reaction>
</comment>
<dbReference type="PANTHER" id="PTHR10192:SF5">
    <property type="entry name" value="GEPHYRIN"/>
    <property type="match status" value="1"/>
</dbReference>
<dbReference type="STRING" id="384616.Pisl_0991"/>
<keyword evidence="6" id="KW-0808">Transferase</keyword>
<dbReference type="Pfam" id="PF12727">
    <property type="entry name" value="PBP_like"/>
    <property type="match status" value="1"/>
</dbReference>
<gene>
    <name evidence="12" type="ordered locus">Pisl_0991</name>
</gene>
<dbReference type="InterPro" id="IPR005111">
    <property type="entry name" value="MoeA_C_domain_IV"/>
</dbReference>
<organism evidence="12 13">
    <name type="scientific">Pyrobaculum islandicum (strain DSM 4184 / JCM 9189 / GEO3)</name>
    <dbReference type="NCBI Taxonomy" id="384616"/>
    <lineage>
        <taxon>Archaea</taxon>
        <taxon>Thermoproteota</taxon>
        <taxon>Thermoprotei</taxon>
        <taxon>Thermoproteales</taxon>
        <taxon>Thermoproteaceae</taxon>
        <taxon>Pyrobaculum</taxon>
    </lineage>
</organism>
<evidence type="ECO:0000256" key="10">
    <source>
        <dbReference type="ARBA" id="ARBA00047317"/>
    </source>
</evidence>